<keyword evidence="4" id="KW-0564">Palmitate</keyword>
<dbReference type="RefSeq" id="WP_239162738.1">
    <property type="nucleotide sequence ID" value="NZ_BOMV01000027.1"/>
</dbReference>
<dbReference type="InterPro" id="IPR006059">
    <property type="entry name" value="SBP"/>
</dbReference>
<accession>A0A919JY00</accession>
<gene>
    <name evidence="7" type="primary">lipO_1</name>
    <name evidence="7" type="ORF">Ari01nite_28320</name>
</gene>
<organism evidence="7 8">
    <name type="scientific">Paractinoplanes rishiriensis</name>
    <dbReference type="NCBI Taxonomy" id="1050105"/>
    <lineage>
        <taxon>Bacteria</taxon>
        <taxon>Bacillati</taxon>
        <taxon>Actinomycetota</taxon>
        <taxon>Actinomycetes</taxon>
        <taxon>Micromonosporales</taxon>
        <taxon>Micromonosporaceae</taxon>
        <taxon>Paractinoplanes</taxon>
    </lineage>
</organism>
<evidence type="ECO:0000313" key="8">
    <source>
        <dbReference type="Proteomes" id="UP000636960"/>
    </source>
</evidence>
<evidence type="ECO:0000256" key="5">
    <source>
        <dbReference type="ARBA" id="ARBA00023288"/>
    </source>
</evidence>
<keyword evidence="5 7" id="KW-0449">Lipoprotein</keyword>
<evidence type="ECO:0000256" key="1">
    <source>
        <dbReference type="ARBA" id="ARBA00022475"/>
    </source>
</evidence>
<evidence type="ECO:0000313" key="7">
    <source>
        <dbReference type="EMBL" id="GIE95367.1"/>
    </source>
</evidence>
<dbReference type="InterPro" id="IPR050490">
    <property type="entry name" value="Bact_solute-bd_prot1"/>
</dbReference>
<dbReference type="Proteomes" id="UP000636960">
    <property type="component" value="Unassembled WGS sequence"/>
</dbReference>
<evidence type="ECO:0000256" key="2">
    <source>
        <dbReference type="ARBA" id="ARBA00022729"/>
    </source>
</evidence>
<dbReference type="Gene3D" id="3.40.190.10">
    <property type="entry name" value="Periplasmic binding protein-like II"/>
    <property type="match status" value="2"/>
</dbReference>
<reference evidence="7" key="1">
    <citation type="submission" date="2021-01" db="EMBL/GenBank/DDBJ databases">
        <title>Whole genome shotgun sequence of Actinoplanes rishiriensis NBRC 108556.</title>
        <authorList>
            <person name="Komaki H."/>
            <person name="Tamura T."/>
        </authorList>
    </citation>
    <scope>NUCLEOTIDE SEQUENCE</scope>
    <source>
        <strain evidence="7">NBRC 108556</strain>
    </source>
</reference>
<dbReference type="PANTHER" id="PTHR43649">
    <property type="entry name" value="ARABINOSE-BINDING PROTEIN-RELATED"/>
    <property type="match status" value="1"/>
</dbReference>
<sequence length="506" mass="55390">MKIRRLAAAALALSTALTVTACGDDEQAADLDTLTIMSNLHGTAPNPNGEMQKAVEALIGKKLDITWVPNPDYGDKSNVTLASNKLPDIMVANEKAPAFIKAAEAGAFWDLTGKLDQYENLKPADPQIAKNVQVNGKTWGIYRARPLLRSSVTYRKDWLAKVGLPEPESVPDLYKVAKAFTEQDPDGNGKKDTYGLIIPKWPGGYSSSSPYDAFETWHGAPNGWGERNGKLVPGFDTEEFLTANRELKKWIDEGLVNPDFATLDTGNWMDPFVQGKGGIIIDVNIKSTDLFNLFKEKDPKDFDKVVQTGNLKRADGQKFSLPFSGYLNVLAISKQRIKTEEQLNEVLAVLNKLQSKEGSVLLTNGIEGRNFKAEGEYAVPINQEDPAVKLIENDVDKAFIQLGTRSSVGTTAYEEKPVDEAKAALIEERKQLMVEDLKTAVHNPALGVVAPTAVQVGANIEKIVSDARVKYLSGTIDEAGLKAEIQRWYDGGGTKIAQEVNELVKK</sequence>
<evidence type="ECO:0000256" key="6">
    <source>
        <dbReference type="SAM" id="SignalP"/>
    </source>
</evidence>
<keyword evidence="8" id="KW-1185">Reference proteome</keyword>
<evidence type="ECO:0000256" key="4">
    <source>
        <dbReference type="ARBA" id="ARBA00023139"/>
    </source>
</evidence>
<name>A0A919JY00_9ACTN</name>
<protein>
    <submittedName>
        <fullName evidence="7">Lipoprotein LipO</fullName>
    </submittedName>
</protein>
<dbReference type="EMBL" id="BOMV01000027">
    <property type="protein sequence ID" value="GIE95367.1"/>
    <property type="molecule type" value="Genomic_DNA"/>
</dbReference>
<feature type="chain" id="PRO_5038755301" evidence="6">
    <location>
        <begin position="22"/>
        <end position="506"/>
    </location>
</feature>
<dbReference type="AlphaFoldDB" id="A0A919JY00"/>
<comment type="caution">
    <text evidence="7">The sequence shown here is derived from an EMBL/GenBank/DDBJ whole genome shotgun (WGS) entry which is preliminary data.</text>
</comment>
<feature type="signal peptide" evidence="6">
    <location>
        <begin position="1"/>
        <end position="21"/>
    </location>
</feature>
<keyword evidence="1" id="KW-1003">Cell membrane</keyword>
<dbReference type="PANTHER" id="PTHR43649:SF33">
    <property type="entry name" value="POLYGALACTURONAN_RHAMNOGALACTURONAN-BINDING PROTEIN YTCQ"/>
    <property type="match status" value="1"/>
</dbReference>
<evidence type="ECO:0000256" key="3">
    <source>
        <dbReference type="ARBA" id="ARBA00023136"/>
    </source>
</evidence>
<keyword evidence="2 6" id="KW-0732">Signal</keyword>
<dbReference type="Pfam" id="PF13416">
    <property type="entry name" value="SBP_bac_8"/>
    <property type="match status" value="1"/>
</dbReference>
<keyword evidence="3" id="KW-0472">Membrane</keyword>
<dbReference type="SUPFAM" id="SSF53850">
    <property type="entry name" value="Periplasmic binding protein-like II"/>
    <property type="match status" value="1"/>
</dbReference>
<dbReference type="PROSITE" id="PS51257">
    <property type="entry name" value="PROKAR_LIPOPROTEIN"/>
    <property type="match status" value="1"/>
</dbReference>
<proteinExistence type="predicted"/>